<protein>
    <recommendedName>
        <fullName evidence="3">CYTH domain-containing protein</fullName>
    </recommendedName>
</protein>
<dbReference type="EMBL" id="JAKLWS010000004">
    <property type="protein sequence ID" value="MCG2588006.1"/>
    <property type="molecule type" value="Genomic_DNA"/>
</dbReference>
<reference evidence="1" key="1">
    <citation type="submission" date="2022-01" db="EMBL/GenBank/DDBJ databases">
        <authorList>
            <person name="Wang Y."/>
        </authorList>
    </citation>
    <scope>NUCLEOTIDE SEQUENCE</scope>
    <source>
        <strain evidence="1">WB101</strain>
    </source>
</reference>
<gene>
    <name evidence="1" type="ORF">L6773_05485</name>
</gene>
<evidence type="ECO:0000313" key="2">
    <source>
        <dbReference type="Proteomes" id="UP001165366"/>
    </source>
</evidence>
<evidence type="ECO:0000313" key="1">
    <source>
        <dbReference type="EMBL" id="MCG2588006.1"/>
    </source>
</evidence>
<keyword evidence="2" id="KW-1185">Reference proteome</keyword>
<accession>A0ABS9KAZ2</accession>
<sequence>MLEFEIKDAIGGFIKSDLKEVEIPFDEIESIAYKKGIWGGTVKIEGNSMRTFEEIPESEQGRCELKIKRKDRNEAETSISSARVALSEYKLDKLDE</sequence>
<organism evidence="1 2">
    <name type="scientific">Rhodohalobacter sulfatireducens</name>
    <dbReference type="NCBI Taxonomy" id="2911366"/>
    <lineage>
        <taxon>Bacteria</taxon>
        <taxon>Pseudomonadati</taxon>
        <taxon>Balneolota</taxon>
        <taxon>Balneolia</taxon>
        <taxon>Balneolales</taxon>
        <taxon>Balneolaceae</taxon>
        <taxon>Rhodohalobacter</taxon>
    </lineage>
</organism>
<dbReference type="RefSeq" id="WP_237852850.1">
    <property type="nucleotide sequence ID" value="NZ_JAKLWS010000004.1"/>
</dbReference>
<dbReference type="Proteomes" id="UP001165366">
    <property type="component" value="Unassembled WGS sequence"/>
</dbReference>
<comment type="caution">
    <text evidence="1">The sequence shown here is derived from an EMBL/GenBank/DDBJ whole genome shotgun (WGS) entry which is preliminary data.</text>
</comment>
<name>A0ABS9KAZ2_9BACT</name>
<proteinExistence type="predicted"/>
<reference evidence="1" key="2">
    <citation type="submission" date="2024-05" db="EMBL/GenBank/DDBJ databases">
        <title>Rhodohalobacter halophilus gen. nov., sp. nov., a moderately halophilic member of the family Balneolaceae.</title>
        <authorList>
            <person name="Xia J."/>
        </authorList>
    </citation>
    <scope>NUCLEOTIDE SEQUENCE</scope>
    <source>
        <strain evidence="1">WB101</strain>
    </source>
</reference>
<evidence type="ECO:0008006" key="3">
    <source>
        <dbReference type="Google" id="ProtNLM"/>
    </source>
</evidence>